<reference evidence="1" key="1">
    <citation type="submission" date="2020-05" db="EMBL/GenBank/DDBJ databases">
        <authorList>
            <person name="Chiriac C."/>
            <person name="Salcher M."/>
            <person name="Ghai R."/>
            <person name="Kavagutti S V."/>
        </authorList>
    </citation>
    <scope>NUCLEOTIDE SEQUENCE</scope>
</reference>
<accession>A0A6J7PDZ0</accession>
<sequence>MVSAVVSARAISSLPAMRSINAFIALPLPLMHAPETPKGPVLKLGGVLSQRRGLNRVQF</sequence>
<dbReference type="AlphaFoldDB" id="A0A6J7PDZ0"/>
<organism evidence="1">
    <name type="scientific">freshwater metagenome</name>
    <dbReference type="NCBI Taxonomy" id="449393"/>
    <lineage>
        <taxon>unclassified sequences</taxon>
        <taxon>metagenomes</taxon>
        <taxon>ecological metagenomes</taxon>
    </lineage>
</organism>
<dbReference type="EMBL" id="CAFBPB010000053">
    <property type="protein sequence ID" value="CAB5002715.1"/>
    <property type="molecule type" value="Genomic_DNA"/>
</dbReference>
<proteinExistence type="predicted"/>
<gene>
    <name evidence="1" type="ORF">UFOPK4049_00543</name>
</gene>
<protein>
    <submittedName>
        <fullName evidence="1">Unannotated protein</fullName>
    </submittedName>
</protein>
<evidence type="ECO:0000313" key="1">
    <source>
        <dbReference type="EMBL" id="CAB5002715.1"/>
    </source>
</evidence>
<name>A0A6J7PDZ0_9ZZZZ</name>